<dbReference type="Pfam" id="PF01458">
    <property type="entry name" value="SUFBD_core"/>
    <property type="match status" value="1"/>
</dbReference>
<sequence>MEEFIQNEYKALVRYYESAGGDTKALGSKDYASMVINENKVLAKNSTKGIIIEANKIKNGIYARIRIKKGYKSKNPVHLCFGMLPREGKQYIKTEILAEEDSEVKFLAHCIFPNAVKVEHIMDANVIVENRAKVEYEEVHFHGKLGGVKVMPKTRAIVGKGGAYNSSFVIKTGRAGFVDIDYEVHIGENAKSMLLTKIYAREDDLIKANESVILEGAHSSGVIKTRMALRDKAKSEVIGKTVGLGSYSRGHVDCTEIIMDDAEAIASPVVIAKNPKAKVTHEAAIGSVDKKQLLTLMARGLTEEEAIDVIVGGLLK</sequence>
<dbReference type="PANTHER" id="PTHR30508:SF6">
    <property type="entry name" value="UPF0051 PROTEIN MJ0034"/>
    <property type="match status" value="1"/>
</dbReference>
<name>B5IGY2_ACIB4</name>
<evidence type="ECO:0000313" key="3">
    <source>
        <dbReference type="Proteomes" id="UP000001400"/>
    </source>
</evidence>
<feature type="domain" description="SUF system FeS cluster assembly SufBD core" evidence="1">
    <location>
        <begin position="90"/>
        <end position="313"/>
    </location>
</feature>
<organism evidence="2 3">
    <name type="scientific">Aciduliprofundum boonei (strain DSM 19572 / T469)</name>
    <dbReference type="NCBI Taxonomy" id="439481"/>
    <lineage>
        <taxon>Archaea</taxon>
        <taxon>Methanobacteriati</taxon>
        <taxon>Thermoplasmatota</taxon>
        <taxon>DHVE2 group</taxon>
        <taxon>Candidatus Aciduliprofundum</taxon>
    </lineage>
</organism>
<proteinExistence type="predicted"/>
<dbReference type="OrthoDB" id="372168at2157"/>
<dbReference type="InterPro" id="IPR000825">
    <property type="entry name" value="SUF_FeS_clus_asmbl_SufBD_core"/>
</dbReference>
<dbReference type="PANTHER" id="PTHR30508">
    <property type="entry name" value="FES CLUSTER ASSEMBLY PROTEIN SUF"/>
    <property type="match status" value="1"/>
</dbReference>
<dbReference type="InterPro" id="IPR037284">
    <property type="entry name" value="SUF_FeS_clus_asmbl_SufBD_sf"/>
</dbReference>
<protein>
    <submittedName>
        <fullName evidence="2">SufBD protein</fullName>
    </submittedName>
</protein>
<gene>
    <name evidence="2" type="ordered locus">Aboo_0898</name>
</gene>
<dbReference type="RefSeq" id="WP_008086406.1">
    <property type="nucleotide sequence ID" value="NC_013926.1"/>
</dbReference>
<dbReference type="SUPFAM" id="SSF101960">
    <property type="entry name" value="Stabilizer of iron transporter SufD"/>
    <property type="match status" value="1"/>
</dbReference>
<accession>B5IGY2</accession>
<dbReference type="Proteomes" id="UP000001400">
    <property type="component" value="Chromosome"/>
</dbReference>
<dbReference type="GO" id="GO:0016226">
    <property type="term" value="P:iron-sulfur cluster assembly"/>
    <property type="evidence" value="ECO:0007669"/>
    <property type="project" value="InterPro"/>
</dbReference>
<dbReference type="STRING" id="439481.Aboo_0898"/>
<dbReference type="eggNOG" id="arCOG01716">
    <property type="taxonomic scope" value="Archaea"/>
</dbReference>
<dbReference type="InterPro" id="IPR055346">
    <property type="entry name" value="Fe-S_cluster_assembly_SufBD"/>
</dbReference>
<dbReference type="HOGENOM" id="CLU_894122_0_0_2"/>
<dbReference type="GeneID" id="8827848"/>
<reference evidence="2" key="1">
    <citation type="submission" date="2010-02" db="EMBL/GenBank/DDBJ databases">
        <title>Complete sequence of Aciduliprofundum boonei T469.</title>
        <authorList>
            <consortium name="US DOE Joint Genome Institute"/>
            <person name="Lucas S."/>
            <person name="Copeland A."/>
            <person name="Lapidus A."/>
            <person name="Cheng J.-F."/>
            <person name="Bruce D."/>
            <person name="Goodwin L."/>
            <person name="Pitluck S."/>
            <person name="Saunders E."/>
            <person name="Detter J.C."/>
            <person name="Han C."/>
            <person name="Tapia R."/>
            <person name="Land M."/>
            <person name="Hauser L."/>
            <person name="Kyrpides N."/>
            <person name="Mikhailova N."/>
            <person name="Flores G."/>
            <person name="Reysenbach A.-L."/>
            <person name="Woyke T."/>
        </authorList>
    </citation>
    <scope>NUCLEOTIDE SEQUENCE</scope>
    <source>
        <strain evidence="2">T469</strain>
    </source>
</reference>
<dbReference type="EMBL" id="CP001941">
    <property type="protein sequence ID" value="ADD08707.1"/>
    <property type="molecule type" value="Genomic_DNA"/>
</dbReference>
<dbReference type="KEGG" id="abi:Aboo_0898"/>
<evidence type="ECO:0000259" key="1">
    <source>
        <dbReference type="Pfam" id="PF01458"/>
    </source>
</evidence>
<dbReference type="AlphaFoldDB" id="B5IGY2"/>
<keyword evidence="3" id="KW-1185">Reference proteome</keyword>
<evidence type="ECO:0000313" key="2">
    <source>
        <dbReference type="EMBL" id="ADD08707.1"/>
    </source>
</evidence>